<evidence type="ECO:0000259" key="1">
    <source>
        <dbReference type="Pfam" id="PF16640"/>
    </source>
</evidence>
<sequence length="390" mass="39134">MTSTINTQGGFTRLVTVIGGAVAALFVAVYTAVMMPASAHADPSVIQYSADNATWGGMDQIPALSGDLIPGGEATSAFWAKNTTDQGGTLQIYLGNWSMSENMQAYVRAEINDATGQLVDLVNGVSLPGTELQSIHLAPGDTAKVLLVVGMPAGAGNGTQNGTVDPNFALDFELDPAPVATTTTLTGVATSIVGTSVELTATVDPSTATGTVQFKDGATNIGGPVTVTDGVARYNHAFTTAGTHEITAVYSGGVGFATSTSAAHTVTVTEAQKTPTSIAISGGTAVNNGTNIELTATVAPNAATGKVQFRDNGVALGTPVTLVNGVAKINRSFNVDGDHAITAEYQGDSTYATSISAPHTVTVSSVTPEPGGSGSAGSLDAGSLTSIFGS</sequence>
<organism evidence="2 3">
    <name type="scientific">Rhodococcus olei</name>
    <dbReference type="NCBI Taxonomy" id="2161675"/>
    <lineage>
        <taxon>Bacteria</taxon>
        <taxon>Bacillati</taxon>
        <taxon>Actinomycetota</taxon>
        <taxon>Actinomycetes</taxon>
        <taxon>Mycobacteriales</taxon>
        <taxon>Nocardiaceae</taxon>
        <taxon>Rhodococcus</taxon>
    </lineage>
</organism>
<gene>
    <name evidence="2" type="ORF">GCM10023094_32010</name>
</gene>
<protein>
    <recommendedName>
        <fullName evidence="1">Bacterial Ig-like domain-containing protein</fullName>
    </recommendedName>
</protein>
<dbReference type="Gene3D" id="2.60.40.10">
    <property type="entry name" value="Immunoglobulins"/>
    <property type="match status" value="2"/>
</dbReference>
<comment type="caution">
    <text evidence="2">The sequence shown here is derived from an EMBL/GenBank/DDBJ whole genome shotgun (WGS) entry which is preliminary data.</text>
</comment>
<dbReference type="Proteomes" id="UP001501183">
    <property type="component" value="Unassembled WGS sequence"/>
</dbReference>
<dbReference type="EMBL" id="BAABFB010000050">
    <property type="protein sequence ID" value="GAA4482324.1"/>
    <property type="molecule type" value="Genomic_DNA"/>
</dbReference>
<feature type="domain" description="Bacterial Ig-like" evidence="1">
    <location>
        <begin position="283"/>
        <end position="364"/>
    </location>
</feature>
<name>A0ABP8P6N5_9NOCA</name>
<keyword evidence="3" id="KW-1185">Reference proteome</keyword>
<feature type="domain" description="Bacterial Ig-like" evidence="1">
    <location>
        <begin position="189"/>
        <end position="269"/>
    </location>
</feature>
<dbReference type="InterPro" id="IPR032109">
    <property type="entry name" value="Big_3_5"/>
</dbReference>
<proteinExistence type="predicted"/>
<dbReference type="RefSeq" id="WP_345346874.1">
    <property type="nucleotide sequence ID" value="NZ_BAABFB010000050.1"/>
</dbReference>
<dbReference type="InterPro" id="IPR013783">
    <property type="entry name" value="Ig-like_fold"/>
</dbReference>
<dbReference type="Pfam" id="PF16640">
    <property type="entry name" value="Big_3_5"/>
    <property type="match status" value="2"/>
</dbReference>
<accession>A0ABP8P6N5</accession>
<evidence type="ECO:0000313" key="3">
    <source>
        <dbReference type="Proteomes" id="UP001501183"/>
    </source>
</evidence>
<evidence type="ECO:0000313" key="2">
    <source>
        <dbReference type="EMBL" id="GAA4482324.1"/>
    </source>
</evidence>
<reference evidence="3" key="1">
    <citation type="journal article" date="2019" name="Int. J. Syst. Evol. Microbiol.">
        <title>The Global Catalogue of Microorganisms (GCM) 10K type strain sequencing project: providing services to taxonomists for standard genome sequencing and annotation.</title>
        <authorList>
            <consortium name="The Broad Institute Genomics Platform"/>
            <consortium name="The Broad Institute Genome Sequencing Center for Infectious Disease"/>
            <person name="Wu L."/>
            <person name="Ma J."/>
        </authorList>
    </citation>
    <scope>NUCLEOTIDE SEQUENCE [LARGE SCALE GENOMIC DNA]</scope>
    <source>
        <strain evidence="3">JCM 32206</strain>
    </source>
</reference>